<evidence type="ECO:0000313" key="2">
    <source>
        <dbReference type="EMBL" id="MDP4537240.1"/>
    </source>
</evidence>
<dbReference type="RefSeq" id="WP_305894501.1">
    <property type="nucleotide sequence ID" value="NZ_JAUZVZ010000021.1"/>
</dbReference>
<protein>
    <submittedName>
        <fullName evidence="2">DUF3185 family protein</fullName>
    </submittedName>
</protein>
<keyword evidence="3" id="KW-1185">Reference proteome</keyword>
<keyword evidence="1" id="KW-0812">Transmembrane</keyword>
<feature type="transmembrane region" description="Helical" evidence="1">
    <location>
        <begin position="44"/>
        <end position="62"/>
    </location>
</feature>
<dbReference type="Proteomes" id="UP001231616">
    <property type="component" value="Unassembled WGS sequence"/>
</dbReference>
<dbReference type="Pfam" id="PF11381">
    <property type="entry name" value="DUF3185"/>
    <property type="match status" value="1"/>
</dbReference>
<organism evidence="2 3">
    <name type="scientific">Alkalimonas collagenimarina</name>
    <dbReference type="NCBI Taxonomy" id="400390"/>
    <lineage>
        <taxon>Bacteria</taxon>
        <taxon>Pseudomonadati</taxon>
        <taxon>Pseudomonadota</taxon>
        <taxon>Gammaproteobacteria</taxon>
        <taxon>Alkalimonas</taxon>
    </lineage>
</organism>
<evidence type="ECO:0000256" key="1">
    <source>
        <dbReference type="SAM" id="Phobius"/>
    </source>
</evidence>
<evidence type="ECO:0000313" key="3">
    <source>
        <dbReference type="Proteomes" id="UP001231616"/>
    </source>
</evidence>
<gene>
    <name evidence="2" type="ORF">Q3O60_13695</name>
</gene>
<reference evidence="2 3" key="1">
    <citation type="submission" date="2023-08" db="EMBL/GenBank/DDBJ databases">
        <authorList>
            <person name="Joshi A."/>
            <person name="Thite S."/>
        </authorList>
    </citation>
    <scope>NUCLEOTIDE SEQUENCE [LARGE SCALE GENOMIC DNA]</scope>
    <source>
        <strain evidence="2 3">AC40</strain>
    </source>
</reference>
<keyword evidence="1" id="KW-1133">Transmembrane helix</keyword>
<keyword evidence="1" id="KW-0472">Membrane</keyword>
<sequence length="64" mass="6571">MQKIIGIAALVAGAILLYFGYAEYNSTASQVTEVITGSPTDNSVLYLVAGAVAVIVGLGLLLKK</sequence>
<feature type="transmembrane region" description="Helical" evidence="1">
    <location>
        <begin position="7"/>
        <end position="24"/>
    </location>
</feature>
<accession>A0ABT9H1Q8</accession>
<name>A0ABT9H1Q8_9GAMM</name>
<dbReference type="EMBL" id="JAUZVZ010000021">
    <property type="protein sequence ID" value="MDP4537240.1"/>
    <property type="molecule type" value="Genomic_DNA"/>
</dbReference>
<proteinExistence type="predicted"/>
<comment type="caution">
    <text evidence="2">The sequence shown here is derived from an EMBL/GenBank/DDBJ whole genome shotgun (WGS) entry which is preliminary data.</text>
</comment>
<dbReference type="InterPro" id="IPR021521">
    <property type="entry name" value="DUF3185"/>
</dbReference>